<dbReference type="AlphaFoldDB" id="A0A1Y1ZVZ4"/>
<dbReference type="SUPFAM" id="SSF56801">
    <property type="entry name" value="Acetyl-CoA synthetase-like"/>
    <property type="match status" value="1"/>
</dbReference>
<name>A0A1Y1ZVZ4_9PLEO</name>
<evidence type="ECO:0000259" key="3">
    <source>
        <dbReference type="Pfam" id="PF00501"/>
    </source>
</evidence>
<evidence type="ECO:0000313" key="5">
    <source>
        <dbReference type="Proteomes" id="UP000193144"/>
    </source>
</evidence>
<evidence type="ECO:0000256" key="2">
    <source>
        <dbReference type="ARBA" id="ARBA00022553"/>
    </source>
</evidence>
<organism evidence="4 5">
    <name type="scientific">Clohesyomyces aquaticus</name>
    <dbReference type="NCBI Taxonomy" id="1231657"/>
    <lineage>
        <taxon>Eukaryota</taxon>
        <taxon>Fungi</taxon>
        <taxon>Dikarya</taxon>
        <taxon>Ascomycota</taxon>
        <taxon>Pezizomycotina</taxon>
        <taxon>Dothideomycetes</taxon>
        <taxon>Pleosporomycetidae</taxon>
        <taxon>Pleosporales</taxon>
        <taxon>Lindgomycetaceae</taxon>
        <taxon>Clohesyomyces</taxon>
    </lineage>
</organism>
<dbReference type="Proteomes" id="UP000193144">
    <property type="component" value="Unassembled WGS sequence"/>
</dbReference>
<dbReference type="Pfam" id="PF00501">
    <property type="entry name" value="AMP-binding"/>
    <property type="match status" value="1"/>
</dbReference>
<reference evidence="4 5" key="1">
    <citation type="submission" date="2016-07" db="EMBL/GenBank/DDBJ databases">
        <title>Pervasive Adenine N6-methylation of Active Genes in Fungi.</title>
        <authorList>
            <consortium name="DOE Joint Genome Institute"/>
            <person name="Mondo S.J."/>
            <person name="Dannebaum R.O."/>
            <person name="Kuo R.C."/>
            <person name="Labutti K."/>
            <person name="Haridas S."/>
            <person name="Kuo A."/>
            <person name="Salamov A."/>
            <person name="Ahrendt S.R."/>
            <person name="Lipzen A."/>
            <person name="Sullivan W."/>
            <person name="Andreopoulos W.B."/>
            <person name="Clum A."/>
            <person name="Lindquist E."/>
            <person name="Daum C."/>
            <person name="Ramamoorthy G.K."/>
            <person name="Gryganskyi A."/>
            <person name="Culley D."/>
            <person name="Magnuson J.K."/>
            <person name="James T.Y."/>
            <person name="O'Malley M.A."/>
            <person name="Stajich J.E."/>
            <person name="Spatafora J.W."/>
            <person name="Visel A."/>
            <person name="Grigoriev I.V."/>
        </authorList>
    </citation>
    <scope>NUCLEOTIDE SEQUENCE [LARGE SCALE GENOMIC DNA]</scope>
    <source>
        <strain evidence="4 5">CBS 115471</strain>
    </source>
</reference>
<dbReference type="InterPro" id="IPR020845">
    <property type="entry name" value="AMP-binding_CS"/>
</dbReference>
<dbReference type="PANTHER" id="PTHR43439">
    <property type="entry name" value="PHENYLACETATE-COENZYME A LIGASE"/>
    <property type="match status" value="1"/>
</dbReference>
<keyword evidence="5" id="KW-1185">Reference proteome</keyword>
<sequence length="559" mass="62546">MAFWHTVMDSPGTIPYGRRLIPVTIDDVARDHPERICFSFPHSSDLSDGFRDLNFRTFANAINKTAHFIHKEIGRSSMFETVLYMGYPDVRHWIILVALIKTGHRVLYSSHRNSVAGHADLVKKTGCTILIHTREFPVCGILEKCRLEILCMPELDFLLDDTPCDHYPYTKTWEEAKNDPILVVHTSGSTGLPKPVSWSNSMFLTTDAHHTVPKLDDGRSCLWGSRFHGTGRGYSALPIFHGAGIASGLARAIFLDSVVVLGPPGLATADTFDQVLEYGNIDAANCLPITLEEIATRPDILAKLRKMDHIVFVGGHLSPEAGDLIIRHVPLYNIIASTETSSLVQHETDLEDWQYVCLDPIHNGIEMRPIGDDSSLYELVFVRDAEHAVFQGAFKTQPRLTEYSMSDIYSKHPTKKNHWKHEGRKDDMIVFRSGWNFNPIIHEQFIGSHPAVQNCVLVGNGKDRPAAIIELKSDAYAEEEEGKGRLLDAIWPRIKEANRVADTAGQLRREYIIFGKKEKPFAIAGEGTVQRQATVKKYSPEIEELYTALGKESGGGPVI</sequence>
<accession>A0A1Y1ZVZ4</accession>
<dbReference type="STRING" id="1231657.A0A1Y1ZVZ4"/>
<dbReference type="PROSITE" id="PS00455">
    <property type="entry name" value="AMP_BINDING"/>
    <property type="match status" value="1"/>
</dbReference>
<dbReference type="PANTHER" id="PTHR43439:SF2">
    <property type="entry name" value="ENZYME, PUTATIVE (JCVI)-RELATED"/>
    <property type="match status" value="1"/>
</dbReference>
<dbReference type="Gene3D" id="3.40.50.12780">
    <property type="entry name" value="N-terminal domain of ligase-like"/>
    <property type="match status" value="1"/>
</dbReference>
<comment type="caution">
    <text evidence="4">The sequence shown here is derived from an EMBL/GenBank/DDBJ whole genome shotgun (WGS) entry which is preliminary data.</text>
</comment>
<evidence type="ECO:0000256" key="1">
    <source>
        <dbReference type="ARBA" id="ARBA00022450"/>
    </source>
</evidence>
<keyword evidence="2" id="KW-0597">Phosphoprotein</keyword>
<dbReference type="OrthoDB" id="429813at2759"/>
<dbReference type="EMBL" id="MCFA01000033">
    <property type="protein sequence ID" value="ORY14412.1"/>
    <property type="molecule type" value="Genomic_DNA"/>
</dbReference>
<proteinExistence type="predicted"/>
<gene>
    <name evidence="4" type="ORF">BCR34DRAFT_646399</name>
</gene>
<dbReference type="InterPro" id="IPR000873">
    <property type="entry name" value="AMP-dep_synth/lig_dom"/>
</dbReference>
<evidence type="ECO:0000313" key="4">
    <source>
        <dbReference type="EMBL" id="ORY14412.1"/>
    </source>
</evidence>
<dbReference type="InterPro" id="IPR051414">
    <property type="entry name" value="Adenylate-forming_Reductase"/>
</dbReference>
<protein>
    <recommendedName>
        <fullName evidence="3">AMP-dependent synthetase/ligase domain-containing protein</fullName>
    </recommendedName>
</protein>
<keyword evidence="1" id="KW-0596">Phosphopantetheine</keyword>
<dbReference type="InterPro" id="IPR042099">
    <property type="entry name" value="ANL_N_sf"/>
</dbReference>
<feature type="domain" description="AMP-dependent synthetase/ligase" evidence="3">
    <location>
        <begin position="27"/>
        <end position="354"/>
    </location>
</feature>
<dbReference type="Pfam" id="PF23562">
    <property type="entry name" value="AMP-binding_C_3"/>
    <property type="match status" value="1"/>
</dbReference>